<organism evidence="11 12">
    <name type="scientific">Candidatus Woesebacteria bacterium GW2011_GWB1_43_14</name>
    <dbReference type="NCBI Taxonomy" id="1618578"/>
    <lineage>
        <taxon>Bacteria</taxon>
        <taxon>Candidatus Woeseibacteriota</taxon>
    </lineage>
</organism>
<feature type="domain" description="Helicase C-terminal" evidence="10">
    <location>
        <begin position="442"/>
        <end position="610"/>
    </location>
</feature>
<name>A0A0G1GDV8_9BACT</name>
<feature type="domain" description="Helicase ATP-binding" evidence="9">
    <location>
        <begin position="273"/>
        <end position="423"/>
    </location>
</feature>
<dbReference type="InterPro" id="IPR012340">
    <property type="entry name" value="NA-bd_OB-fold"/>
</dbReference>
<reference evidence="11 12" key="1">
    <citation type="journal article" date="2015" name="Nature">
        <title>rRNA introns, odd ribosomes, and small enigmatic genomes across a large radiation of phyla.</title>
        <authorList>
            <person name="Brown C.T."/>
            <person name="Hug L.A."/>
            <person name="Thomas B.C."/>
            <person name="Sharon I."/>
            <person name="Castelle C.J."/>
            <person name="Singh A."/>
            <person name="Wilkins M.J."/>
            <person name="Williams K.H."/>
            <person name="Banfield J.F."/>
        </authorList>
    </citation>
    <scope>NUCLEOTIDE SEQUENCE [LARGE SCALE GENOMIC DNA]</scope>
</reference>
<evidence type="ECO:0000256" key="1">
    <source>
        <dbReference type="ARBA" id="ARBA00022741"/>
    </source>
</evidence>
<dbReference type="InterPro" id="IPR047112">
    <property type="entry name" value="RecG/Mfd"/>
</dbReference>
<protein>
    <recommendedName>
        <fullName evidence="8">Probable DNA 3'-5' helicase RecG</fullName>
    </recommendedName>
</protein>
<dbReference type="PANTHER" id="PTHR47964:SF1">
    <property type="entry name" value="ATP-DEPENDENT DNA HELICASE HOMOLOG RECG, CHLOROPLASTIC"/>
    <property type="match status" value="1"/>
</dbReference>
<dbReference type="GO" id="GO:0005524">
    <property type="term" value="F:ATP binding"/>
    <property type="evidence" value="ECO:0007669"/>
    <property type="project" value="UniProtKB-KW"/>
</dbReference>
<dbReference type="AlphaFoldDB" id="A0A0G1GDV8"/>
<dbReference type="SUPFAM" id="SSF52540">
    <property type="entry name" value="P-loop containing nucleoside triphosphate hydrolases"/>
    <property type="match status" value="2"/>
</dbReference>
<keyword evidence="1" id="KW-0547">Nucleotide-binding</keyword>
<evidence type="ECO:0000256" key="3">
    <source>
        <dbReference type="ARBA" id="ARBA00022801"/>
    </source>
</evidence>
<dbReference type="SMART" id="SM00487">
    <property type="entry name" value="DEXDc"/>
    <property type="match status" value="1"/>
</dbReference>
<dbReference type="GO" id="GO:0016787">
    <property type="term" value="F:hydrolase activity"/>
    <property type="evidence" value="ECO:0007669"/>
    <property type="project" value="UniProtKB-KW"/>
</dbReference>
<keyword evidence="3" id="KW-0378">Hydrolase</keyword>
<evidence type="ECO:0000256" key="8">
    <source>
        <dbReference type="ARBA" id="ARBA00049819"/>
    </source>
</evidence>
<dbReference type="PANTHER" id="PTHR47964">
    <property type="entry name" value="ATP-DEPENDENT DNA HELICASE HOMOLOG RECG, CHLOROPLASTIC"/>
    <property type="match status" value="1"/>
</dbReference>
<evidence type="ECO:0000313" key="11">
    <source>
        <dbReference type="EMBL" id="KKS97053.1"/>
    </source>
</evidence>
<dbReference type="Pfam" id="PF17191">
    <property type="entry name" value="RecG_wedge"/>
    <property type="match status" value="1"/>
</dbReference>
<keyword evidence="7" id="KW-0234">DNA repair</keyword>
<keyword evidence="4 11" id="KW-0347">Helicase</keyword>
<dbReference type="Pfam" id="PF00270">
    <property type="entry name" value="DEAD"/>
    <property type="match status" value="1"/>
</dbReference>
<dbReference type="GO" id="GO:0003678">
    <property type="term" value="F:DNA helicase activity"/>
    <property type="evidence" value="ECO:0007669"/>
    <property type="project" value="TreeGrafter"/>
</dbReference>
<dbReference type="PATRIC" id="fig|1618578.3.peg.521"/>
<dbReference type="InterPro" id="IPR027417">
    <property type="entry name" value="P-loop_NTPase"/>
</dbReference>
<evidence type="ECO:0000256" key="5">
    <source>
        <dbReference type="ARBA" id="ARBA00022840"/>
    </source>
</evidence>
<dbReference type="STRING" id="1618578.UV74_C0013G0175"/>
<keyword evidence="2" id="KW-0227">DNA damage</keyword>
<evidence type="ECO:0000259" key="9">
    <source>
        <dbReference type="PROSITE" id="PS51192"/>
    </source>
</evidence>
<dbReference type="InterPro" id="IPR014001">
    <property type="entry name" value="Helicase_ATP-bd"/>
</dbReference>
<evidence type="ECO:0000256" key="7">
    <source>
        <dbReference type="ARBA" id="ARBA00023204"/>
    </source>
</evidence>
<dbReference type="Gene3D" id="3.40.50.300">
    <property type="entry name" value="P-loop containing nucleotide triphosphate hydrolases"/>
    <property type="match status" value="2"/>
</dbReference>
<dbReference type="GO" id="GO:0006281">
    <property type="term" value="P:DNA repair"/>
    <property type="evidence" value="ECO:0007669"/>
    <property type="project" value="UniProtKB-KW"/>
</dbReference>
<sequence>MKLNNPVTDIPLIGDAYFRKLKRLDIKTVGDLLLHIPTRFLDLSSTSKISEMKLNETATIIGQVISITNTYTKKGRIVQNAVLSDGRDTINIIWFGQHYLVKSISPGTLLSVAGKLGFWGRKKSIISPSFEKLDPGKETIHTGRLVPIYPETAGLTSKWLRSRINFALKNIKYPNEYLGDSELGGIKAISLPLSIKKIHLPKNLKEWEKARRRLGFEELVRLQKETIKKKKSWRKNKPFGKIKIKLKINEFSKTLPFKLTNSQNQAINEILSDLSRDMPMNRLLTGDVGSGKTVVAAAGIAVCLRNNLTSVLLAPTQILAEQHFNSLKKLLNLDKTDISLITSSRKGNPDSKVIIGTHSLLHKSKELRNIGLLIIDEQHRFGVEQRNILAQQRQVPHILTMTATPIPRTVALTLYGDLTISNLTEMPKGRKKITTWIVPSVKRKRAYKWVESEIKTHRTQAFVVCPLITESDKDSMKQVKAATKEREEISKLIPSLAIEVLHGRLPSMEKTKIINKFRKGKINLLVSTPVVEVGIDISNATIMIIEGADRFGLSQLHQLRGRVGRGDKKSYCLLFTESQSEKIITRLAAIKSIKTGRELAEMDLKLRGPGEVFGFKQHGIADLKIAKWTDINLIKQSKKYAEKMPKQSL</sequence>
<proteinExistence type="predicted"/>
<dbReference type="InterPro" id="IPR001650">
    <property type="entry name" value="Helicase_C-like"/>
</dbReference>
<dbReference type="GO" id="GO:0003677">
    <property type="term" value="F:DNA binding"/>
    <property type="evidence" value="ECO:0007669"/>
    <property type="project" value="UniProtKB-KW"/>
</dbReference>
<evidence type="ECO:0000259" key="10">
    <source>
        <dbReference type="PROSITE" id="PS51194"/>
    </source>
</evidence>
<keyword evidence="5" id="KW-0067">ATP-binding</keyword>
<dbReference type="EMBL" id="LCFQ01000013">
    <property type="protein sequence ID" value="KKS97053.1"/>
    <property type="molecule type" value="Genomic_DNA"/>
</dbReference>
<dbReference type="PROSITE" id="PS51194">
    <property type="entry name" value="HELICASE_CTER"/>
    <property type="match status" value="1"/>
</dbReference>
<dbReference type="Proteomes" id="UP000034090">
    <property type="component" value="Unassembled WGS sequence"/>
</dbReference>
<evidence type="ECO:0000256" key="4">
    <source>
        <dbReference type="ARBA" id="ARBA00022806"/>
    </source>
</evidence>
<evidence type="ECO:0000256" key="6">
    <source>
        <dbReference type="ARBA" id="ARBA00023125"/>
    </source>
</evidence>
<dbReference type="InterPro" id="IPR033454">
    <property type="entry name" value="RecG_wedge"/>
</dbReference>
<evidence type="ECO:0000313" key="12">
    <source>
        <dbReference type="Proteomes" id="UP000034090"/>
    </source>
</evidence>
<accession>A0A0G1GDV8</accession>
<gene>
    <name evidence="11" type="ORF">UV74_C0013G0175</name>
</gene>
<dbReference type="PROSITE" id="PS51192">
    <property type="entry name" value="HELICASE_ATP_BIND_1"/>
    <property type="match status" value="1"/>
</dbReference>
<dbReference type="SUPFAM" id="SSF50249">
    <property type="entry name" value="Nucleic acid-binding proteins"/>
    <property type="match status" value="1"/>
</dbReference>
<evidence type="ECO:0000256" key="2">
    <source>
        <dbReference type="ARBA" id="ARBA00022763"/>
    </source>
</evidence>
<dbReference type="InterPro" id="IPR011545">
    <property type="entry name" value="DEAD/DEAH_box_helicase_dom"/>
</dbReference>
<dbReference type="InterPro" id="IPR045562">
    <property type="entry name" value="RecG_dom3_C"/>
</dbReference>
<dbReference type="CDD" id="cd04488">
    <property type="entry name" value="RecG_wedge_OBF"/>
    <property type="match status" value="1"/>
</dbReference>
<comment type="caution">
    <text evidence="11">The sequence shown here is derived from an EMBL/GenBank/DDBJ whole genome shotgun (WGS) entry which is preliminary data.</text>
</comment>
<dbReference type="Gene3D" id="2.40.50.140">
    <property type="entry name" value="Nucleic acid-binding proteins"/>
    <property type="match status" value="1"/>
</dbReference>
<dbReference type="SMART" id="SM00490">
    <property type="entry name" value="HELICc"/>
    <property type="match status" value="1"/>
</dbReference>
<dbReference type="Pfam" id="PF19833">
    <property type="entry name" value="RecG_dom3_C"/>
    <property type="match status" value="1"/>
</dbReference>
<keyword evidence="6" id="KW-0238">DNA-binding</keyword>
<dbReference type="Pfam" id="PF00271">
    <property type="entry name" value="Helicase_C"/>
    <property type="match status" value="1"/>
</dbReference>